<organism evidence="7 8">
    <name type="scientific">Kurthia sibirica</name>
    <dbReference type="NCBI Taxonomy" id="202750"/>
    <lineage>
        <taxon>Bacteria</taxon>
        <taxon>Bacillati</taxon>
        <taxon>Bacillota</taxon>
        <taxon>Bacilli</taxon>
        <taxon>Bacillales</taxon>
        <taxon>Caryophanaceae</taxon>
        <taxon>Kurthia</taxon>
    </lineage>
</organism>
<comment type="caution">
    <text evidence="7">The sequence shown here is derived from an EMBL/GenBank/DDBJ whole genome shotgun (WGS) entry which is preliminary data.</text>
</comment>
<comment type="subcellular location">
    <subcellularLocation>
        <location evidence="5">Cytoplasm</location>
    </subcellularLocation>
    <text evidence="5">Localizes to the division site, in a FtsZ-dependent manner.</text>
</comment>
<evidence type="ECO:0000256" key="6">
    <source>
        <dbReference type="SAM" id="MobiDB-lite"/>
    </source>
</evidence>
<reference evidence="7 8" key="1">
    <citation type="submission" date="2018-05" db="EMBL/GenBank/DDBJ databases">
        <title>Kurthia sibirica genome sequence.</title>
        <authorList>
            <person name="Maclea K.S."/>
            <person name="Goen A.E."/>
        </authorList>
    </citation>
    <scope>NUCLEOTIDE SEQUENCE [LARGE SCALE GENOMIC DNA]</scope>
    <source>
        <strain evidence="7 8">ATCC 49154</strain>
    </source>
</reference>
<keyword evidence="2 5" id="KW-0717">Septation</keyword>
<keyword evidence="3 5" id="KW-0131">Cell cycle</keyword>
<dbReference type="PANTHER" id="PTHR35798:SF1">
    <property type="entry name" value="CELL DIVISION PROTEIN SEPF"/>
    <property type="match status" value="1"/>
</dbReference>
<dbReference type="PANTHER" id="PTHR35798">
    <property type="entry name" value="CELL DIVISION PROTEIN SEPF"/>
    <property type="match status" value="1"/>
</dbReference>
<evidence type="ECO:0000256" key="4">
    <source>
        <dbReference type="ARBA" id="ARBA00044936"/>
    </source>
</evidence>
<comment type="subunit">
    <text evidence="5">Homodimer. Interacts with FtsZ.</text>
</comment>
<feature type="region of interest" description="Disordered" evidence="6">
    <location>
        <begin position="24"/>
        <end position="91"/>
    </location>
</feature>
<dbReference type="EMBL" id="QFVR01000001">
    <property type="protein sequence ID" value="PWI26822.1"/>
    <property type="molecule type" value="Genomic_DNA"/>
</dbReference>
<comment type="similarity">
    <text evidence="5">Belongs to the SepF family.</text>
</comment>
<dbReference type="Pfam" id="PF04472">
    <property type="entry name" value="SepF"/>
    <property type="match status" value="1"/>
</dbReference>
<keyword evidence="5" id="KW-0963">Cytoplasm</keyword>
<dbReference type="OrthoDB" id="9815206at2"/>
<dbReference type="GO" id="GO:0043093">
    <property type="term" value="P:FtsZ-dependent cytokinesis"/>
    <property type="evidence" value="ECO:0007669"/>
    <property type="project" value="UniProtKB-UniRule"/>
</dbReference>
<evidence type="ECO:0000256" key="5">
    <source>
        <dbReference type="HAMAP-Rule" id="MF_01197"/>
    </source>
</evidence>
<keyword evidence="1 5" id="KW-0132">Cell division</keyword>
<sequence>MNVKNVLKNFFYLDEDDNDREYNHARDQQAEQAQITRQQQQTQIQNAQQQQQLARQQANQQKRDMKKREQQKNQPMATPLASTTSVQRKAKKQMPAIIDNDFINGSNLVSFTQKTSKVILFEPRVYSEAQDIGDCLKNKKAAVINLQRIDKAQGKRIIDFLSGAIFALNGDIKKIGEDIFLCTPDNVEVDGNISENYFDE</sequence>
<accession>A0A2U3AQJ7</accession>
<dbReference type="Proteomes" id="UP000245938">
    <property type="component" value="Unassembled WGS sequence"/>
</dbReference>
<dbReference type="InterPro" id="IPR007561">
    <property type="entry name" value="Cell_div_SepF/SepF-rel"/>
</dbReference>
<protein>
    <recommendedName>
        <fullName evidence="5">Cell division protein SepF</fullName>
    </recommendedName>
</protein>
<dbReference type="GO" id="GO:0000917">
    <property type="term" value="P:division septum assembly"/>
    <property type="evidence" value="ECO:0007669"/>
    <property type="project" value="UniProtKB-KW"/>
</dbReference>
<evidence type="ECO:0000256" key="1">
    <source>
        <dbReference type="ARBA" id="ARBA00022618"/>
    </source>
</evidence>
<evidence type="ECO:0000256" key="2">
    <source>
        <dbReference type="ARBA" id="ARBA00023210"/>
    </source>
</evidence>
<name>A0A2U3AQJ7_9BACL</name>
<dbReference type="GO" id="GO:0005737">
    <property type="term" value="C:cytoplasm"/>
    <property type="evidence" value="ECO:0007669"/>
    <property type="project" value="UniProtKB-SubCell"/>
</dbReference>
<evidence type="ECO:0000313" key="7">
    <source>
        <dbReference type="EMBL" id="PWI26822.1"/>
    </source>
</evidence>
<dbReference type="Gene3D" id="3.30.110.150">
    <property type="entry name" value="SepF-like protein"/>
    <property type="match status" value="1"/>
</dbReference>
<dbReference type="InterPro" id="IPR038594">
    <property type="entry name" value="SepF-like_sf"/>
</dbReference>
<keyword evidence="8" id="KW-1185">Reference proteome</keyword>
<comment type="function">
    <text evidence="4 5">Cell division protein that is part of the divisome complex and is recruited early to the Z-ring. Probably stimulates Z-ring formation, perhaps through the cross-linking of FtsZ protofilaments. Its function overlaps with FtsA.</text>
</comment>
<dbReference type="RefSeq" id="WP_109304445.1">
    <property type="nucleotide sequence ID" value="NZ_BJUF01000001.1"/>
</dbReference>
<dbReference type="HAMAP" id="MF_01197">
    <property type="entry name" value="SepF"/>
    <property type="match status" value="1"/>
</dbReference>
<feature type="compositionally biased region" description="Polar residues" evidence="6">
    <location>
        <begin position="72"/>
        <end position="87"/>
    </location>
</feature>
<dbReference type="InterPro" id="IPR023052">
    <property type="entry name" value="Cell_div_SepF"/>
</dbReference>
<evidence type="ECO:0000313" key="8">
    <source>
        <dbReference type="Proteomes" id="UP000245938"/>
    </source>
</evidence>
<evidence type="ECO:0000256" key="3">
    <source>
        <dbReference type="ARBA" id="ARBA00023306"/>
    </source>
</evidence>
<feature type="compositionally biased region" description="Low complexity" evidence="6">
    <location>
        <begin position="30"/>
        <end position="60"/>
    </location>
</feature>
<feature type="compositionally biased region" description="Basic and acidic residues" evidence="6">
    <location>
        <begin position="61"/>
        <end position="71"/>
    </location>
</feature>
<dbReference type="AlphaFoldDB" id="A0A2U3AQJ7"/>
<proteinExistence type="inferred from homology"/>
<gene>
    <name evidence="5" type="primary">sepF</name>
    <name evidence="7" type="ORF">DEX24_00555</name>
</gene>